<evidence type="ECO:0000256" key="2">
    <source>
        <dbReference type="ARBA" id="ARBA00022692"/>
    </source>
</evidence>
<keyword evidence="10" id="KW-1185">Reference proteome</keyword>
<dbReference type="InterPro" id="IPR006603">
    <property type="entry name" value="PQ-loop_rpt"/>
</dbReference>
<dbReference type="FunFam" id="1.20.1280.290:FF:000005">
    <property type="entry name" value="PQ-loop repeat-containing protein 1"/>
    <property type="match status" value="1"/>
</dbReference>
<dbReference type="Gene3D" id="1.20.1280.290">
    <property type="match status" value="2"/>
</dbReference>
<dbReference type="PANTHER" id="PTHR14856">
    <property type="entry name" value="PQ-LOOP REPEAT-CONTAINING PROTEIN 1-LIKE PROTEIN"/>
    <property type="match status" value="1"/>
</dbReference>
<comment type="caution">
    <text evidence="9">The sequence shown here is derived from an EMBL/GenBank/DDBJ whole genome shotgun (WGS) entry which is preliminary data.</text>
</comment>
<dbReference type="SMART" id="SM00679">
    <property type="entry name" value="CTNS"/>
    <property type="match status" value="2"/>
</dbReference>
<dbReference type="FunFam" id="1.20.1280.290:FF:000008">
    <property type="entry name" value="PQ-loop repeat-containing protein 1"/>
    <property type="match status" value="1"/>
</dbReference>
<sequence length="273" mass="31361">MDWVISDELSLTVGNVVGWVSAGAIIIGGVVPYIPQYRQIKRTQDSEGFSLLVCLALLIANTLRIMFWFGKHFEYPLLIQSVIMNIAMFMMIHLCVQVKNRNQLMLARQRLFTAKPGEVARLLQLQNKAPRASQTICDFEFRHFWNWTDFQSYLDCMLIFTIVISILMYFLIDYLVFVEFIGFLAVFTEAMLGTPQLLKNLKNKSTEGMSVGMVIMWTFGDIFKTLYFVFRDAPIQFFVCGGIQVTVDVLILLQVVFYRGNTDPIRTGHSRGD</sequence>
<dbReference type="Proteomes" id="UP001431783">
    <property type="component" value="Unassembled WGS sequence"/>
</dbReference>
<dbReference type="Pfam" id="PF04193">
    <property type="entry name" value="PQ-loop"/>
    <property type="match status" value="2"/>
</dbReference>
<keyword evidence="5 8" id="KW-0472">Membrane</keyword>
<feature type="transmembrane region" description="Helical" evidence="8">
    <location>
        <begin position="152"/>
        <end position="172"/>
    </location>
</feature>
<dbReference type="GO" id="GO:0005768">
    <property type="term" value="C:endosome"/>
    <property type="evidence" value="ECO:0007669"/>
    <property type="project" value="TreeGrafter"/>
</dbReference>
<feature type="transmembrane region" description="Helical" evidence="8">
    <location>
        <begin position="75"/>
        <end position="96"/>
    </location>
</feature>
<dbReference type="AlphaFoldDB" id="A0AAW1V6A4"/>
<comment type="subcellular location">
    <subcellularLocation>
        <location evidence="1">Membrane</location>
        <topology evidence="1">Multi-pass membrane protein</topology>
    </subcellularLocation>
</comment>
<keyword evidence="4 8" id="KW-1133">Transmembrane helix</keyword>
<evidence type="ECO:0000256" key="6">
    <source>
        <dbReference type="ARBA" id="ARBA00040648"/>
    </source>
</evidence>
<dbReference type="GO" id="GO:0042147">
    <property type="term" value="P:retrograde transport, endosome to Golgi"/>
    <property type="evidence" value="ECO:0007669"/>
    <property type="project" value="TreeGrafter"/>
</dbReference>
<organism evidence="9 10">
    <name type="scientific">Henosepilachna vigintioctopunctata</name>
    <dbReference type="NCBI Taxonomy" id="420089"/>
    <lineage>
        <taxon>Eukaryota</taxon>
        <taxon>Metazoa</taxon>
        <taxon>Ecdysozoa</taxon>
        <taxon>Arthropoda</taxon>
        <taxon>Hexapoda</taxon>
        <taxon>Insecta</taxon>
        <taxon>Pterygota</taxon>
        <taxon>Neoptera</taxon>
        <taxon>Endopterygota</taxon>
        <taxon>Coleoptera</taxon>
        <taxon>Polyphaga</taxon>
        <taxon>Cucujiformia</taxon>
        <taxon>Coccinelloidea</taxon>
        <taxon>Coccinellidae</taxon>
        <taxon>Epilachninae</taxon>
        <taxon>Epilachnini</taxon>
        <taxon>Henosepilachna</taxon>
    </lineage>
</organism>
<proteinExistence type="predicted"/>
<evidence type="ECO:0000313" key="9">
    <source>
        <dbReference type="EMBL" id="KAK9887414.1"/>
    </source>
</evidence>
<dbReference type="GO" id="GO:0005802">
    <property type="term" value="C:trans-Golgi network"/>
    <property type="evidence" value="ECO:0007669"/>
    <property type="project" value="TreeGrafter"/>
</dbReference>
<gene>
    <name evidence="9" type="ORF">WA026_022350</name>
</gene>
<dbReference type="GO" id="GO:0045332">
    <property type="term" value="P:phospholipid translocation"/>
    <property type="evidence" value="ECO:0007669"/>
    <property type="project" value="TreeGrafter"/>
</dbReference>
<feature type="transmembrane region" description="Helical" evidence="8">
    <location>
        <begin position="49"/>
        <end position="69"/>
    </location>
</feature>
<dbReference type="GO" id="GO:0016020">
    <property type="term" value="C:membrane"/>
    <property type="evidence" value="ECO:0007669"/>
    <property type="project" value="UniProtKB-SubCell"/>
</dbReference>
<feature type="transmembrane region" description="Helical" evidence="8">
    <location>
        <begin position="16"/>
        <end position="37"/>
    </location>
</feature>
<evidence type="ECO:0000313" key="10">
    <source>
        <dbReference type="Proteomes" id="UP001431783"/>
    </source>
</evidence>
<evidence type="ECO:0000256" key="8">
    <source>
        <dbReference type="SAM" id="Phobius"/>
    </source>
</evidence>
<feature type="transmembrane region" description="Helical" evidence="8">
    <location>
        <begin position="178"/>
        <end position="198"/>
    </location>
</feature>
<keyword evidence="3" id="KW-0677">Repeat</keyword>
<protein>
    <recommendedName>
        <fullName evidence="6">Solute carrier family 66 member 2</fullName>
    </recommendedName>
    <alternativeName>
        <fullName evidence="7">PQ-loop repeat-containing protein 1</fullName>
    </alternativeName>
</protein>
<dbReference type="PANTHER" id="PTHR14856:SF9">
    <property type="entry name" value="PQ-LOOP REPEAT-CONTAINING PROTEIN 1"/>
    <property type="match status" value="1"/>
</dbReference>
<accession>A0AAW1V6A4</accession>
<evidence type="ECO:0000256" key="5">
    <source>
        <dbReference type="ARBA" id="ARBA00023136"/>
    </source>
</evidence>
<dbReference type="GO" id="GO:0005829">
    <property type="term" value="C:cytosol"/>
    <property type="evidence" value="ECO:0007669"/>
    <property type="project" value="GOC"/>
</dbReference>
<feature type="transmembrane region" description="Helical" evidence="8">
    <location>
        <begin position="235"/>
        <end position="258"/>
    </location>
</feature>
<feature type="transmembrane region" description="Helical" evidence="8">
    <location>
        <begin position="210"/>
        <end position="229"/>
    </location>
</feature>
<evidence type="ECO:0000256" key="3">
    <source>
        <dbReference type="ARBA" id="ARBA00022737"/>
    </source>
</evidence>
<name>A0AAW1V6A4_9CUCU</name>
<evidence type="ECO:0000256" key="4">
    <source>
        <dbReference type="ARBA" id="ARBA00022989"/>
    </source>
</evidence>
<dbReference type="InterPro" id="IPR052241">
    <property type="entry name" value="SLC66/Scramblase_ANY1"/>
</dbReference>
<evidence type="ECO:0000256" key="1">
    <source>
        <dbReference type="ARBA" id="ARBA00004141"/>
    </source>
</evidence>
<dbReference type="EMBL" id="JARQZJ010000109">
    <property type="protein sequence ID" value="KAK9887414.1"/>
    <property type="molecule type" value="Genomic_DNA"/>
</dbReference>
<reference evidence="9 10" key="1">
    <citation type="submission" date="2023-03" db="EMBL/GenBank/DDBJ databases">
        <title>Genome insight into feeding habits of ladybird beetles.</title>
        <authorList>
            <person name="Li H.-S."/>
            <person name="Huang Y.-H."/>
            <person name="Pang H."/>
        </authorList>
    </citation>
    <scope>NUCLEOTIDE SEQUENCE [LARGE SCALE GENOMIC DNA]</scope>
    <source>
        <strain evidence="9">SYSU_2023b</strain>
        <tissue evidence="9">Whole body</tissue>
    </source>
</reference>
<keyword evidence="2 8" id="KW-0812">Transmembrane</keyword>
<evidence type="ECO:0000256" key="7">
    <source>
        <dbReference type="ARBA" id="ARBA00043159"/>
    </source>
</evidence>